<dbReference type="PROSITE" id="PS51007">
    <property type="entry name" value="CYTC"/>
    <property type="match status" value="1"/>
</dbReference>
<accession>A0A4Q7YX23</accession>
<proteinExistence type="inferred from homology"/>
<dbReference type="Pfam" id="PF01011">
    <property type="entry name" value="PQQ"/>
    <property type="match status" value="2"/>
</dbReference>
<dbReference type="GO" id="GO:0009055">
    <property type="term" value="F:electron transfer activity"/>
    <property type="evidence" value="ECO:0007669"/>
    <property type="project" value="InterPro"/>
</dbReference>
<comment type="caution">
    <text evidence="11">The sequence shown here is derived from an EMBL/GenBank/DDBJ whole genome shotgun (WGS) entry which is preliminary data.</text>
</comment>
<name>A0A4Q7YX23_9BACT</name>
<dbReference type="InterPro" id="IPR036909">
    <property type="entry name" value="Cyt_c-like_dom_sf"/>
</dbReference>
<sequence>MNRFHLSTFVSRKRLCAAALGAAAVAASVFAVQAAPPKGANGASADVDWGSYEGTLGANHYSTLTQVNQSNVDKLQVAWTYDLGSAVSVGNPLVVKGVMYVFGKNGGAISAVDAATGKEIWITEPKMVGPRLRGLTYWESTDHSKHRVVFFKGNHIRQIDAATGKLDPDYDVDLKLGLERDPEVIVNVQNSSPPKVWHDTLLLGSSPGEEYGSAVGDIRGFDLNTGKLLWQFHTIPTQDEPEIKTWGPNPRAFNGGANAWTGTSVDENRGILYAVTGSGTYDFWGVDRPGNNLYADCLLAIDIRTGKLLWHFQDVHHDVWDYDLASSPVLFTARSNGRMVDSVAIAGKTGFLFAFDRVTGKPLFPIEERPVPQGEHMEGEKLSPTQPFPTVLKPFVRQTFTVDDIDPAIPEPERSELQKKLASLRWEGIFTPPSTRATLQAPGSNGGANFGLTAADPIRGRVYVLGFDIPAVIQLTKSMPQFGAGNTPMERGRSLYQQNCAMCHGADRAGHPPTYPSLVGVSSHMSIEELTDLIHVGKPPMPGFPNIVGQSMTDLLTYVNNGFIPSDAPPRKVMKGLAEGEPRWRTDYGYWYSKSTGNGVMRPPWTTLTAYDMNTGKQLWQVPVDSDPNYPIKGIKTGTGDLTKYGIAVTAGNLLFVPEPRLKKLMALDPDTGKTIWEGDLPEKAVGIPAVYSVNGREYIAMPAASGTANPKGAPKGAAPAEVHNKFVVFALPTETK</sequence>
<evidence type="ECO:0000256" key="4">
    <source>
        <dbReference type="ARBA" id="ARBA00022723"/>
    </source>
</evidence>
<dbReference type="Proteomes" id="UP000292958">
    <property type="component" value="Unassembled WGS sequence"/>
</dbReference>
<dbReference type="Gene3D" id="1.10.760.10">
    <property type="entry name" value="Cytochrome c-like domain"/>
    <property type="match status" value="1"/>
</dbReference>
<dbReference type="SUPFAM" id="SSF46626">
    <property type="entry name" value="Cytochrome c"/>
    <property type="match status" value="1"/>
</dbReference>
<dbReference type="GO" id="GO:0016491">
    <property type="term" value="F:oxidoreductase activity"/>
    <property type="evidence" value="ECO:0007669"/>
    <property type="project" value="UniProtKB-KW"/>
</dbReference>
<evidence type="ECO:0000256" key="8">
    <source>
        <dbReference type="PROSITE-ProRule" id="PRU00433"/>
    </source>
</evidence>
<dbReference type="InterPro" id="IPR009056">
    <property type="entry name" value="Cyt_c-like_dom"/>
</dbReference>
<dbReference type="RefSeq" id="WP_130419558.1">
    <property type="nucleotide sequence ID" value="NZ_SHKW01000001.1"/>
</dbReference>
<keyword evidence="5 9" id="KW-0732">Signal</keyword>
<evidence type="ECO:0000313" key="11">
    <source>
        <dbReference type="EMBL" id="RZU41683.1"/>
    </source>
</evidence>
<comment type="cofactor">
    <cofactor evidence="1">
        <name>pyrroloquinoline quinone</name>
        <dbReference type="ChEBI" id="CHEBI:58442"/>
    </cofactor>
</comment>
<comment type="similarity">
    <text evidence="2">Belongs to the bacterial PQQ dehydrogenase family.</text>
</comment>
<dbReference type="SMART" id="SM00564">
    <property type="entry name" value="PQQ"/>
    <property type="match status" value="5"/>
</dbReference>
<dbReference type="GO" id="GO:0020037">
    <property type="term" value="F:heme binding"/>
    <property type="evidence" value="ECO:0007669"/>
    <property type="project" value="InterPro"/>
</dbReference>
<dbReference type="OrthoDB" id="9794322at2"/>
<dbReference type="GO" id="GO:0046872">
    <property type="term" value="F:metal ion binding"/>
    <property type="evidence" value="ECO:0007669"/>
    <property type="project" value="UniProtKB-KW"/>
</dbReference>
<evidence type="ECO:0000256" key="9">
    <source>
        <dbReference type="SAM" id="SignalP"/>
    </source>
</evidence>
<keyword evidence="12" id="KW-1185">Reference proteome</keyword>
<dbReference type="PANTHER" id="PTHR32303">
    <property type="entry name" value="QUINOPROTEIN ALCOHOL DEHYDROGENASE (CYTOCHROME C)"/>
    <property type="match status" value="1"/>
</dbReference>
<feature type="domain" description="Cytochrome c" evidence="10">
    <location>
        <begin position="487"/>
        <end position="563"/>
    </location>
</feature>
<organism evidence="11 12">
    <name type="scientific">Edaphobacter modestus</name>
    <dbReference type="NCBI Taxonomy" id="388466"/>
    <lineage>
        <taxon>Bacteria</taxon>
        <taxon>Pseudomonadati</taxon>
        <taxon>Acidobacteriota</taxon>
        <taxon>Terriglobia</taxon>
        <taxon>Terriglobales</taxon>
        <taxon>Acidobacteriaceae</taxon>
        <taxon>Edaphobacter</taxon>
    </lineage>
</organism>
<dbReference type="AlphaFoldDB" id="A0A4Q7YX23"/>
<keyword evidence="4 8" id="KW-0479">Metal-binding</keyword>
<feature type="signal peptide" evidence="9">
    <location>
        <begin position="1"/>
        <end position="34"/>
    </location>
</feature>
<evidence type="ECO:0000256" key="5">
    <source>
        <dbReference type="ARBA" id="ARBA00022729"/>
    </source>
</evidence>
<evidence type="ECO:0000256" key="6">
    <source>
        <dbReference type="ARBA" id="ARBA00023002"/>
    </source>
</evidence>
<protein>
    <submittedName>
        <fullName evidence="11">Quinoprotein glucose dehydrogenase</fullName>
    </submittedName>
</protein>
<evidence type="ECO:0000256" key="7">
    <source>
        <dbReference type="ARBA" id="ARBA00023004"/>
    </source>
</evidence>
<evidence type="ECO:0000313" key="12">
    <source>
        <dbReference type="Proteomes" id="UP000292958"/>
    </source>
</evidence>
<dbReference type="Pfam" id="PF13442">
    <property type="entry name" value="Cytochrome_CBB3"/>
    <property type="match status" value="1"/>
</dbReference>
<reference evidence="11 12" key="1">
    <citation type="submission" date="2019-02" db="EMBL/GenBank/DDBJ databases">
        <title>Genomic Encyclopedia of Archaeal and Bacterial Type Strains, Phase II (KMG-II): from individual species to whole genera.</title>
        <authorList>
            <person name="Goeker M."/>
        </authorList>
    </citation>
    <scope>NUCLEOTIDE SEQUENCE [LARGE SCALE GENOMIC DNA]</scope>
    <source>
        <strain evidence="11 12">DSM 18101</strain>
    </source>
</reference>
<keyword evidence="7 8" id="KW-0408">Iron</keyword>
<evidence type="ECO:0000256" key="3">
    <source>
        <dbReference type="ARBA" id="ARBA00022617"/>
    </source>
</evidence>
<keyword evidence="3 8" id="KW-0349">Heme</keyword>
<feature type="chain" id="PRO_5020522491" evidence="9">
    <location>
        <begin position="35"/>
        <end position="737"/>
    </location>
</feature>
<gene>
    <name evidence="11" type="ORF">BDD14_3210</name>
</gene>
<dbReference type="InterPro" id="IPR011047">
    <property type="entry name" value="Quinoprotein_ADH-like_sf"/>
</dbReference>
<dbReference type="InterPro" id="IPR002372">
    <property type="entry name" value="PQQ_rpt_dom"/>
</dbReference>
<evidence type="ECO:0000256" key="1">
    <source>
        <dbReference type="ARBA" id="ARBA00001931"/>
    </source>
</evidence>
<dbReference type="InterPro" id="IPR018391">
    <property type="entry name" value="PQQ_b-propeller_rpt"/>
</dbReference>
<keyword evidence="6" id="KW-0560">Oxidoreductase</keyword>
<dbReference type="Gene3D" id="2.140.10.10">
    <property type="entry name" value="Quinoprotein alcohol dehydrogenase-like superfamily"/>
    <property type="match status" value="2"/>
</dbReference>
<dbReference type="SUPFAM" id="SSF50998">
    <property type="entry name" value="Quinoprotein alcohol dehydrogenase-like"/>
    <property type="match status" value="1"/>
</dbReference>
<evidence type="ECO:0000256" key="2">
    <source>
        <dbReference type="ARBA" id="ARBA00008156"/>
    </source>
</evidence>
<dbReference type="EMBL" id="SHKW01000001">
    <property type="protein sequence ID" value="RZU41683.1"/>
    <property type="molecule type" value="Genomic_DNA"/>
</dbReference>
<evidence type="ECO:0000259" key="10">
    <source>
        <dbReference type="PROSITE" id="PS51007"/>
    </source>
</evidence>